<gene>
    <name evidence="5" type="ORF">I6K02_27665</name>
</gene>
<name>A0A892IFF0_9BURK</name>
<evidence type="ECO:0000259" key="4">
    <source>
        <dbReference type="PROSITE" id="PS01124"/>
    </source>
</evidence>
<dbReference type="Pfam" id="PF12833">
    <property type="entry name" value="HTH_18"/>
    <property type="match status" value="1"/>
</dbReference>
<dbReference type="InterPro" id="IPR018060">
    <property type="entry name" value="HTH_AraC"/>
</dbReference>
<dbReference type="PANTHER" id="PTHR46796:SF12">
    <property type="entry name" value="HTH-TYPE DNA-BINDING TRANSCRIPTIONAL ACTIVATOR EUTR"/>
    <property type="match status" value="1"/>
</dbReference>
<dbReference type="SUPFAM" id="SSF46689">
    <property type="entry name" value="Homeodomain-like"/>
    <property type="match status" value="2"/>
</dbReference>
<dbReference type="AlphaFoldDB" id="A0A892IFF0"/>
<protein>
    <submittedName>
        <fullName evidence="5">Helix-turn-helix domain-containing protein</fullName>
    </submittedName>
</protein>
<dbReference type="GO" id="GO:0043565">
    <property type="term" value="F:sequence-specific DNA binding"/>
    <property type="evidence" value="ECO:0007669"/>
    <property type="project" value="InterPro"/>
</dbReference>
<evidence type="ECO:0000256" key="2">
    <source>
        <dbReference type="ARBA" id="ARBA00023125"/>
    </source>
</evidence>
<dbReference type="InterPro" id="IPR050204">
    <property type="entry name" value="AraC_XylS_family_regulators"/>
</dbReference>
<keyword evidence="1" id="KW-0805">Transcription regulation</keyword>
<dbReference type="InterPro" id="IPR018062">
    <property type="entry name" value="HTH_AraC-typ_CS"/>
</dbReference>
<evidence type="ECO:0000313" key="6">
    <source>
        <dbReference type="Proteomes" id="UP000625568"/>
    </source>
</evidence>
<dbReference type="PANTHER" id="PTHR46796">
    <property type="entry name" value="HTH-TYPE TRANSCRIPTIONAL ACTIVATOR RHAS-RELATED"/>
    <property type="match status" value="1"/>
</dbReference>
<dbReference type="SMART" id="SM00342">
    <property type="entry name" value="HTH_ARAC"/>
    <property type="match status" value="1"/>
</dbReference>
<proteinExistence type="predicted"/>
<feature type="domain" description="HTH araC/xylS-type" evidence="4">
    <location>
        <begin position="235"/>
        <end position="336"/>
    </location>
</feature>
<dbReference type="EMBL" id="CP069484">
    <property type="protein sequence ID" value="QRO80898.1"/>
    <property type="molecule type" value="Genomic_DNA"/>
</dbReference>
<sequence length="339" mass="36954">MESTTALHAASAPACGATEAPPGASIVNRHFESDDVDAHAQFIDGWALQLDQMSPGPFRGTLHELRVGDMQLLRERVNRSLLKRGATAAYVTSFSVPLQTDGPGYCGGGALQERVLLVSNGTSLPELRTPDRHDIAVLTLPAEALASLAALDGDDDRERSADSVYLVTLDGQRYDALKAFLVASFDAADAAADAFAYPQACKTLHDAVLLELERIAETGRPPVRLDGTARRRIVSRVRELVAAQPDAPLTVLDVCRAVGTSRRKLQYCFEEALGTNPAYYLRVLRLNAARRELRRQSPATGSVGDVAFRCGFWHLSRFSLHYRQLFGELPSDTLKRAPQ</sequence>
<dbReference type="RefSeq" id="WP_006767159.1">
    <property type="nucleotide sequence ID" value="NZ_CABVPR010000007.1"/>
</dbReference>
<dbReference type="InterPro" id="IPR009057">
    <property type="entry name" value="Homeodomain-like_sf"/>
</dbReference>
<organism evidence="5 6">
    <name type="scientific">Burkholderia dolosa</name>
    <dbReference type="NCBI Taxonomy" id="152500"/>
    <lineage>
        <taxon>Bacteria</taxon>
        <taxon>Pseudomonadati</taxon>
        <taxon>Pseudomonadota</taxon>
        <taxon>Betaproteobacteria</taxon>
        <taxon>Burkholderiales</taxon>
        <taxon>Burkholderiaceae</taxon>
        <taxon>Burkholderia</taxon>
        <taxon>Burkholderia cepacia complex</taxon>
    </lineage>
</organism>
<evidence type="ECO:0000313" key="5">
    <source>
        <dbReference type="EMBL" id="QRO80898.1"/>
    </source>
</evidence>
<evidence type="ECO:0000256" key="3">
    <source>
        <dbReference type="ARBA" id="ARBA00023163"/>
    </source>
</evidence>
<dbReference type="Proteomes" id="UP000625568">
    <property type="component" value="Chromosome 3"/>
</dbReference>
<dbReference type="GO" id="GO:0003700">
    <property type="term" value="F:DNA-binding transcription factor activity"/>
    <property type="evidence" value="ECO:0007669"/>
    <property type="project" value="InterPro"/>
</dbReference>
<reference evidence="5 6" key="1">
    <citation type="submission" date="2021-02" db="EMBL/GenBank/DDBJ databases">
        <title>FDA dAtabase for Regulatory Grade micrObial Sequences (FDA-ARGOS): Supporting development and validation of Infectious Disease Dx tests.</title>
        <authorList>
            <person name="Minogue T."/>
            <person name="Wolcott M."/>
            <person name="Wasieloski L."/>
            <person name="Aguilar W."/>
            <person name="Moore D."/>
            <person name="Jaissle J."/>
            <person name="Tallon L."/>
            <person name="Sadzewicz L."/>
            <person name="Zhao X."/>
            <person name="Boylan J."/>
            <person name="Ott S."/>
            <person name="Bowen H."/>
            <person name="Vavikolanu K."/>
            <person name="Mehta A."/>
            <person name="Aluvathingal J."/>
            <person name="Nadendla S."/>
            <person name="Yan Y."/>
            <person name="Sichtig H."/>
        </authorList>
    </citation>
    <scope>NUCLEOTIDE SEQUENCE [LARGE SCALE GENOMIC DNA]</scope>
    <source>
        <strain evidence="5 6">FDAARGOS_1272</strain>
    </source>
</reference>
<keyword evidence="2" id="KW-0238">DNA-binding</keyword>
<dbReference type="Gene3D" id="1.10.10.60">
    <property type="entry name" value="Homeodomain-like"/>
    <property type="match status" value="1"/>
</dbReference>
<evidence type="ECO:0000256" key="1">
    <source>
        <dbReference type="ARBA" id="ARBA00023015"/>
    </source>
</evidence>
<keyword evidence="6" id="KW-1185">Reference proteome</keyword>
<keyword evidence="3" id="KW-0804">Transcription</keyword>
<dbReference type="GeneID" id="93131054"/>
<dbReference type="PROSITE" id="PS01124">
    <property type="entry name" value="HTH_ARAC_FAMILY_2"/>
    <property type="match status" value="1"/>
</dbReference>
<dbReference type="PROSITE" id="PS00041">
    <property type="entry name" value="HTH_ARAC_FAMILY_1"/>
    <property type="match status" value="1"/>
</dbReference>
<accession>A0A892IFF0</accession>